<dbReference type="PANTHER" id="PTHR30487">
    <property type="entry name" value="TYPE 4 PREPILIN-LIKE PROTEINS LEADER PEPTIDE-PROCESSING ENZYME"/>
    <property type="match status" value="1"/>
</dbReference>
<dbReference type="Pfam" id="PF01478">
    <property type="entry name" value="Peptidase_A24"/>
    <property type="match status" value="1"/>
</dbReference>
<feature type="transmembrane region" description="Helical" evidence="2">
    <location>
        <begin position="133"/>
        <end position="153"/>
    </location>
</feature>
<name>A0ABT9KF20_9PAST</name>
<evidence type="ECO:0000259" key="3">
    <source>
        <dbReference type="Pfam" id="PF01478"/>
    </source>
</evidence>
<keyword evidence="2" id="KW-0472">Membrane</keyword>
<dbReference type="EMBL" id="JAQAHH010000006">
    <property type="protein sequence ID" value="MDP9500656.1"/>
    <property type="molecule type" value="Genomic_DNA"/>
</dbReference>
<dbReference type="Proteomes" id="UP001224083">
    <property type="component" value="Unassembled WGS sequence"/>
</dbReference>
<keyword evidence="2" id="KW-1133">Transmembrane helix</keyword>
<sequence length="240" mass="27439">MILFVVIAGGLVGLGCRYYLSHFRDWVAQEVYFSYQALFDHHLPDFNAEKCTLPRLHCAPHWVFFIGFSGLFIGIDWLFDHTNQGLFVACYLSIASCIAYIDWRYQLIPLQLCYGLFLIGLSAAYFEVSPVDLAQSLQSALVGCLVFYCLYYLSKRVYGKEALGMGDCWLMLGLGSLSHSVWLPLWLFIACLSGLMYVLYLRIKGIHCQQLPFAPFLILGACCVILPNWSSPRMMAWFWQ</sequence>
<feature type="transmembrane region" description="Helical" evidence="2">
    <location>
        <begin position="181"/>
        <end position="201"/>
    </location>
</feature>
<dbReference type="PANTHER" id="PTHR30487:SF0">
    <property type="entry name" value="PREPILIN LEADER PEPTIDASE_N-METHYLTRANSFERASE-RELATED"/>
    <property type="match status" value="1"/>
</dbReference>
<proteinExistence type="inferred from homology"/>
<dbReference type="InterPro" id="IPR000045">
    <property type="entry name" value="Prepilin_IV_endopep_pep"/>
</dbReference>
<keyword evidence="5" id="KW-1185">Reference proteome</keyword>
<feature type="transmembrane region" description="Helical" evidence="2">
    <location>
        <begin position="86"/>
        <end position="101"/>
    </location>
</feature>
<feature type="transmembrane region" description="Helical" evidence="2">
    <location>
        <begin position="213"/>
        <end position="230"/>
    </location>
</feature>
<organism evidence="4 5">
    <name type="scientific">Bisgaard Taxon 45</name>
    <dbReference type="NCBI Taxonomy" id="304289"/>
    <lineage>
        <taxon>Bacteria</taxon>
        <taxon>Pseudomonadati</taxon>
        <taxon>Pseudomonadota</taxon>
        <taxon>Gammaproteobacteria</taxon>
        <taxon>Pasteurellales</taxon>
        <taxon>Pasteurellaceae</taxon>
    </lineage>
</organism>
<comment type="similarity">
    <text evidence="1">Belongs to the peptidase A24 family.</text>
</comment>
<feature type="transmembrane region" description="Helical" evidence="2">
    <location>
        <begin position="107"/>
        <end position="126"/>
    </location>
</feature>
<accession>A0ABT9KF20</accession>
<dbReference type="Gene3D" id="1.20.120.1220">
    <property type="match status" value="1"/>
</dbReference>
<feature type="transmembrane region" description="Helical" evidence="2">
    <location>
        <begin position="62"/>
        <end position="79"/>
    </location>
</feature>
<evidence type="ECO:0000313" key="5">
    <source>
        <dbReference type="Proteomes" id="UP001224083"/>
    </source>
</evidence>
<keyword evidence="2" id="KW-0812">Transmembrane</keyword>
<evidence type="ECO:0000256" key="2">
    <source>
        <dbReference type="SAM" id="Phobius"/>
    </source>
</evidence>
<evidence type="ECO:0000313" key="4">
    <source>
        <dbReference type="EMBL" id="MDP9500656.1"/>
    </source>
</evidence>
<feature type="domain" description="Prepilin type IV endopeptidase peptidase" evidence="3">
    <location>
        <begin position="91"/>
        <end position="199"/>
    </location>
</feature>
<protein>
    <submittedName>
        <fullName evidence="4">A24 family peptidase</fullName>
    </submittedName>
</protein>
<comment type="caution">
    <text evidence="4">The sequence shown here is derived from an EMBL/GenBank/DDBJ whole genome shotgun (WGS) entry which is preliminary data.</text>
</comment>
<gene>
    <name evidence="4" type="ORF">O7M46_06755</name>
</gene>
<evidence type="ECO:0000256" key="1">
    <source>
        <dbReference type="ARBA" id="ARBA00005801"/>
    </source>
</evidence>
<dbReference type="InterPro" id="IPR050882">
    <property type="entry name" value="Prepilin_peptidase/N-MTase"/>
</dbReference>
<reference evidence="4 5" key="1">
    <citation type="submission" date="2022-12" db="EMBL/GenBank/DDBJ databases">
        <title>Genome sequence of Pasteurellaceae Bisgaard Taxon 45.</title>
        <authorList>
            <person name="Foggin C."/>
            <person name="Rosen L.E."/>
            <person name="Henton M."/>
            <person name="Buys A."/>
            <person name="Floyd T."/>
            <person name="Turner A.D."/>
            <person name="Tarbin J."/>
            <person name="Lloyd A.S."/>
            <person name="Chaitezvi C."/>
            <person name="Ellis R.J."/>
            <person name="Roberts H.C."/>
            <person name="Dastjerdi A."/>
            <person name="Nunez A."/>
            <person name="Van Vliet A.H."/>
            <person name="Steinbach F."/>
        </authorList>
    </citation>
    <scope>NUCLEOTIDE SEQUENCE [LARGE SCALE GENOMIC DNA]</scope>
    <source>
        <strain evidence="4 5">VF20HR</strain>
    </source>
</reference>